<sequence>MQSSRYRKSKNSERTGAHAKAYPTLPLARSVGMFTPCVRYGDAPPFEYRKNKNPERTAGCAKTHPVQPWREALTYSQWHRPIEKDARNHFRSLDLLISRSASRLDQALQGANSGLPSPSEASLDDFRSLD</sequence>
<proteinExistence type="predicted"/>
<feature type="region of interest" description="Disordered" evidence="1">
    <location>
        <begin position="108"/>
        <end position="130"/>
    </location>
</feature>
<feature type="region of interest" description="Disordered" evidence="1">
    <location>
        <begin position="1"/>
        <end position="21"/>
    </location>
</feature>
<reference evidence="2" key="1">
    <citation type="submission" date="2019-02" db="EMBL/GenBank/DDBJ databases">
        <authorList>
            <person name="Gruber-Vodicka R. H."/>
            <person name="Seah K. B. B."/>
        </authorList>
    </citation>
    <scope>NUCLEOTIDE SEQUENCE</scope>
    <source>
        <strain evidence="2">BECK_M6</strain>
    </source>
</reference>
<name>A0A450UCX1_9GAMM</name>
<evidence type="ECO:0000256" key="1">
    <source>
        <dbReference type="SAM" id="MobiDB-lite"/>
    </source>
</evidence>
<dbReference type="EMBL" id="CAADFH010000011">
    <property type="protein sequence ID" value="VFJ90257.1"/>
    <property type="molecule type" value="Genomic_DNA"/>
</dbReference>
<organism evidence="2">
    <name type="scientific">Candidatus Kentrum sp. LFY</name>
    <dbReference type="NCBI Taxonomy" id="2126342"/>
    <lineage>
        <taxon>Bacteria</taxon>
        <taxon>Pseudomonadati</taxon>
        <taxon>Pseudomonadota</taxon>
        <taxon>Gammaproteobacteria</taxon>
        <taxon>Candidatus Kentrum</taxon>
    </lineage>
</organism>
<evidence type="ECO:0000313" key="2">
    <source>
        <dbReference type="EMBL" id="VFJ90257.1"/>
    </source>
</evidence>
<accession>A0A450UCX1</accession>
<gene>
    <name evidence="2" type="ORF">BECKLFY1418A_GA0070994_10114</name>
</gene>
<feature type="compositionally biased region" description="Polar residues" evidence="1">
    <location>
        <begin position="108"/>
        <end position="120"/>
    </location>
</feature>
<dbReference type="AlphaFoldDB" id="A0A450UCX1"/>
<protein>
    <submittedName>
        <fullName evidence="2">Uncharacterized protein</fullName>
    </submittedName>
</protein>